<keyword evidence="5" id="KW-0762">Sugar transport</keyword>
<keyword evidence="15" id="KW-1133">Transmembrane helix</keyword>
<keyword evidence="10" id="KW-0626">Porin</keyword>
<evidence type="ECO:0000256" key="13">
    <source>
        <dbReference type="ARBA" id="ARBA00023237"/>
    </source>
</evidence>
<keyword evidence="3" id="KW-0813">Transport</keyword>
<dbReference type="Pfam" id="PF22461">
    <property type="entry name" value="SLBB_2"/>
    <property type="match status" value="1"/>
</dbReference>
<evidence type="ECO:0000256" key="3">
    <source>
        <dbReference type="ARBA" id="ARBA00022448"/>
    </source>
</evidence>
<dbReference type="EMBL" id="JQJD01000003">
    <property type="protein sequence ID" value="KGN83032.1"/>
    <property type="molecule type" value="Genomic_DNA"/>
</dbReference>
<keyword evidence="12" id="KW-0564">Palmitate</keyword>
<evidence type="ECO:0000256" key="5">
    <source>
        <dbReference type="ARBA" id="ARBA00022597"/>
    </source>
</evidence>
<evidence type="ECO:0000256" key="15">
    <source>
        <dbReference type="SAM" id="Phobius"/>
    </source>
</evidence>
<dbReference type="GO" id="GO:0046930">
    <property type="term" value="C:pore complex"/>
    <property type="evidence" value="ECO:0007669"/>
    <property type="project" value="UniProtKB-KW"/>
</dbReference>
<evidence type="ECO:0000259" key="17">
    <source>
        <dbReference type="Pfam" id="PF22461"/>
    </source>
</evidence>
<evidence type="ECO:0000256" key="10">
    <source>
        <dbReference type="ARBA" id="ARBA00023114"/>
    </source>
</evidence>
<keyword evidence="7" id="KW-0732">Signal</keyword>
<evidence type="ECO:0000256" key="14">
    <source>
        <dbReference type="ARBA" id="ARBA00023288"/>
    </source>
</evidence>
<keyword evidence="4" id="KW-1134">Transmembrane beta strand</keyword>
<evidence type="ECO:0000259" key="16">
    <source>
        <dbReference type="Pfam" id="PF02563"/>
    </source>
</evidence>
<reference evidence="18 19" key="1">
    <citation type="submission" date="2014-08" db="EMBL/GenBank/DDBJ databases">
        <title>Porphyromonas cangingivalis strain:COT-109_OH1386 Genome sequencing.</title>
        <authorList>
            <person name="Wallis C."/>
            <person name="Deusch O."/>
            <person name="O'Flynn C."/>
            <person name="Davis I."/>
            <person name="Jospin G."/>
            <person name="Darling A.E."/>
            <person name="Coil D.A."/>
            <person name="Alexiev A."/>
            <person name="Horsfall A."/>
            <person name="Kirkwood N."/>
            <person name="Harris S."/>
            <person name="Eisen J.A."/>
        </authorList>
    </citation>
    <scope>NUCLEOTIDE SEQUENCE [LARGE SCALE GENOMIC DNA]</scope>
    <source>
        <strain evidence="19">COT-109 OH1386</strain>
    </source>
</reference>
<dbReference type="GO" id="GO:0009279">
    <property type="term" value="C:cell outer membrane"/>
    <property type="evidence" value="ECO:0007669"/>
    <property type="project" value="UniProtKB-SubCell"/>
</dbReference>
<evidence type="ECO:0000256" key="2">
    <source>
        <dbReference type="ARBA" id="ARBA00009450"/>
    </source>
</evidence>
<dbReference type="eggNOG" id="COG1596">
    <property type="taxonomic scope" value="Bacteria"/>
</dbReference>
<dbReference type="InterPro" id="IPR003715">
    <property type="entry name" value="Poly_export_N"/>
</dbReference>
<evidence type="ECO:0000256" key="1">
    <source>
        <dbReference type="ARBA" id="ARBA00004571"/>
    </source>
</evidence>
<dbReference type="OrthoDB" id="662756at2"/>
<evidence type="ECO:0000313" key="19">
    <source>
        <dbReference type="Proteomes" id="UP000030125"/>
    </source>
</evidence>
<dbReference type="GO" id="GO:0015159">
    <property type="term" value="F:polysaccharide transmembrane transporter activity"/>
    <property type="evidence" value="ECO:0007669"/>
    <property type="project" value="InterPro"/>
</dbReference>
<evidence type="ECO:0000256" key="7">
    <source>
        <dbReference type="ARBA" id="ARBA00022729"/>
    </source>
</evidence>
<keyword evidence="8" id="KW-0625">Polysaccharide transport</keyword>
<sequence length="263" mass="29533">MKHFIPFIMVLMLCGCSASKSINYLQDIERDSEIIALDLKEIKIKRGDKLSIIIKSKDARLADLFNLPIVAHRVGSDESSSLNSNQEVSLYTVDNAGEIDFPFVGKIHIEDKTRLEVAELVKAELVRRNLINDPTVTVEYANLHISVLGEVNKPGRYVIEQDRVSLLDALGLAGDLTIYGRRDNILLVRYEGGRYIFHRIDLTSSRSLFRTQTFYLQQGDVVYVEPNAVRARQSTVNGNSILSTSFWISLASLIASLAVIFTK</sequence>
<dbReference type="Gene3D" id="3.10.560.10">
    <property type="entry name" value="Outer membrane lipoprotein wza domain like"/>
    <property type="match status" value="1"/>
</dbReference>
<keyword evidence="11 15" id="KW-0472">Membrane</keyword>
<comment type="subcellular location">
    <subcellularLocation>
        <location evidence="1">Cell outer membrane</location>
        <topology evidence="1">Multi-pass membrane protein</topology>
    </subcellularLocation>
</comment>
<dbReference type="STRING" id="36874.HQ34_09470"/>
<accession>A0A099WNZ3</accession>
<comment type="similarity">
    <text evidence="2">Belongs to the BexD/CtrA/VexA family.</text>
</comment>
<keyword evidence="13" id="KW-0998">Cell outer membrane</keyword>
<name>A0A099WNZ3_PORCN</name>
<feature type="domain" description="SLBB" evidence="17">
    <location>
        <begin position="145"/>
        <end position="224"/>
    </location>
</feature>
<organism evidence="18 19">
    <name type="scientific">Porphyromonas cangingivalis</name>
    <dbReference type="NCBI Taxonomy" id="36874"/>
    <lineage>
        <taxon>Bacteria</taxon>
        <taxon>Pseudomonadati</taxon>
        <taxon>Bacteroidota</taxon>
        <taxon>Bacteroidia</taxon>
        <taxon>Bacteroidales</taxon>
        <taxon>Porphyromonadaceae</taxon>
        <taxon>Porphyromonas</taxon>
    </lineage>
</organism>
<keyword evidence="9" id="KW-0406">Ion transport</keyword>
<protein>
    <submittedName>
        <fullName evidence="18">BexD/CtrA/VexA family polysaccharide export protein</fullName>
    </submittedName>
</protein>
<dbReference type="PROSITE" id="PS51257">
    <property type="entry name" value="PROKAR_LIPOPROTEIN"/>
    <property type="match status" value="1"/>
</dbReference>
<feature type="domain" description="Polysaccharide export protein N-terminal" evidence="16">
    <location>
        <begin position="41"/>
        <end position="139"/>
    </location>
</feature>
<dbReference type="GO" id="GO:0006811">
    <property type="term" value="P:monoatomic ion transport"/>
    <property type="evidence" value="ECO:0007669"/>
    <property type="project" value="UniProtKB-KW"/>
</dbReference>
<dbReference type="PANTHER" id="PTHR33619:SF3">
    <property type="entry name" value="POLYSACCHARIDE EXPORT PROTEIN GFCE-RELATED"/>
    <property type="match status" value="1"/>
</dbReference>
<dbReference type="GO" id="GO:0015288">
    <property type="term" value="F:porin activity"/>
    <property type="evidence" value="ECO:0007669"/>
    <property type="project" value="UniProtKB-KW"/>
</dbReference>
<evidence type="ECO:0000256" key="12">
    <source>
        <dbReference type="ARBA" id="ARBA00023139"/>
    </source>
</evidence>
<evidence type="ECO:0000256" key="9">
    <source>
        <dbReference type="ARBA" id="ARBA00023065"/>
    </source>
</evidence>
<evidence type="ECO:0000256" key="6">
    <source>
        <dbReference type="ARBA" id="ARBA00022692"/>
    </source>
</evidence>
<keyword evidence="19" id="KW-1185">Reference proteome</keyword>
<dbReference type="PANTHER" id="PTHR33619">
    <property type="entry name" value="POLYSACCHARIDE EXPORT PROTEIN GFCE-RELATED"/>
    <property type="match status" value="1"/>
</dbReference>
<dbReference type="InterPro" id="IPR054765">
    <property type="entry name" value="SLBB_dom"/>
</dbReference>
<dbReference type="InterPro" id="IPR049712">
    <property type="entry name" value="Poly_export"/>
</dbReference>
<keyword evidence="14" id="KW-0449">Lipoprotein</keyword>
<keyword evidence="6 15" id="KW-0812">Transmembrane</keyword>
<evidence type="ECO:0000256" key="11">
    <source>
        <dbReference type="ARBA" id="ARBA00023136"/>
    </source>
</evidence>
<feature type="transmembrane region" description="Helical" evidence="15">
    <location>
        <begin position="241"/>
        <end position="261"/>
    </location>
</feature>
<dbReference type="Pfam" id="PF02563">
    <property type="entry name" value="Poly_export"/>
    <property type="match status" value="1"/>
</dbReference>
<gene>
    <name evidence="18" type="ORF">HQ35_01025</name>
</gene>
<dbReference type="AlphaFoldDB" id="A0A099WNZ3"/>
<evidence type="ECO:0000256" key="8">
    <source>
        <dbReference type="ARBA" id="ARBA00023047"/>
    </source>
</evidence>
<evidence type="ECO:0000256" key="4">
    <source>
        <dbReference type="ARBA" id="ARBA00022452"/>
    </source>
</evidence>
<evidence type="ECO:0000313" key="18">
    <source>
        <dbReference type="EMBL" id="KGN83032.1"/>
    </source>
</evidence>
<comment type="caution">
    <text evidence="18">The sequence shown here is derived from an EMBL/GenBank/DDBJ whole genome shotgun (WGS) entry which is preliminary data.</text>
</comment>
<dbReference type="Proteomes" id="UP000030125">
    <property type="component" value="Unassembled WGS sequence"/>
</dbReference>
<proteinExistence type="inferred from homology"/>
<dbReference type="RefSeq" id="WP_036848575.1">
    <property type="nucleotide sequence ID" value="NZ_CALTZT010000049.1"/>
</dbReference>